<reference evidence="1" key="2">
    <citation type="submission" date="2018-08" db="UniProtKB">
        <authorList>
            <consortium name="EnsemblPlants"/>
        </authorList>
    </citation>
    <scope>IDENTIFICATION</scope>
    <source>
        <strain evidence="1">Yugu1</strain>
    </source>
</reference>
<dbReference type="EnsemblPlants" id="KQL05413">
    <property type="protein sequence ID" value="KQL05413"/>
    <property type="gene ID" value="SETIT_004090mg"/>
</dbReference>
<proteinExistence type="predicted"/>
<evidence type="ECO:0000313" key="2">
    <source>
        <dbReference type="Proteomes" id="UP000004995"/>
    </source>
</evidence>
<dbReference type="Proteomes" id="UP000004995">
    <property type="component" value="Unassembled WGS sequence"/>
</dbReference>
<dbReference type="Gramene" id="KQK93981">
    <property type="protein sequence ID" value="KQK93981"/>
    <property type="gene ID" value="SETIT_027601mg"/>
</dbReference>
<reference evidence="2" key="1">
    <citation type="journal article" date="2012" name="Nat. Biotechnol.">
        <title>Reference genome sequence of the model plant Setaria.</title>
        <authorList>
            <person name="Bennetzen J.L."/>
            <person name="Schmutz J."/>
            <person name="Wang H."/>
            <person name="Percifield R."/>
            <person name="Hawkins J."/>
            <person name="Pontaroli A.C."/>
            <person name="Estep M."/>
            <person name="Feng L."/>
            <person name="Vaughn J.N."/>
            <person name="Grimwood J."/>
            <person name="Jenkins J."/>
            <person name="Barry K."/>
            <person name="Lindquist E."/>
            <person name="Hellsten U."/>
            <person name="Deshpande S."/>
            <person name="Wang X."/>
            <person name="Wu X."/>
            <person name="Mitros T."/>
            <person name="Triplett J."/>
            <person name="Yang X."/>
            <person name="Ye C.Y."/>
            <person name="Mauro-Herrera M."/>
            <person name="Wang L."/>
            <person name="Li P."/>
            <person name="Sharma M."/>
            <person name="Sharma R."/>
            <person name="Ronald P.C."/>
            <person name="Panaud O."/>
            <person name="Kellogg E.A."/>
            <person name="Brutnell T.P."/>
            <person name="Doust A.N."/>
            <person name="Tuskan G.A."/>
            <person name="Rokhsar D."/>
            <person name="Devos K.M."/>
        </authorList>
    </citation>
    <scope>NUCLEOTIDE SEQUENCE [LARGE SCALE GENOMIC DNA]</scope>
    <source>
        <strain evidence="2">cv. Yugu1</strain>
    </source>
</reference>
<evidence type="ECO:0000313" key="1">
    <source>
        <dbReference type="EnsemblPlants" id="KQL05413"/>
    </source>
</evidence>
<keyword evidence="2" id="KW-1185">Reference proteome</keyword>
<protein>
    <submittedName>
        <fullName evidence="1">Uncharacterized protein</fullName>
    </submittedName>
</protein>
<sequence>MKNKNRDMKNKNLSCFVQYGFDVAVLGLAQDDASLASIMCWLSLDLCCPHH</sequence>
<accession>K3XQA8</accession>
<dbReference type="Gramene" id="KQL05413">
    <property type="protein sequence ID" value="KQL05413"/>
    <property type="gene ID" value="SETIT_004090mg"/>
</dbReference>
<dbReference type="AlphaFoldDB" id="K3XQA8"/>
<organism evidence="1 2">
    <name type="scientific">Setaria italica</name>
    <name type="common">Foxtail millet</name>
    <name type="synonym">Panicum italicum</name>
    <dbReference type="NCBI Taxonomy" id="4555"/>
    <lineage>
        <taxon>Eukaryota</taxon>
        <taxon>Viridiplantae</taxon>
        <taxon>Streptophyta</taxon>
        <taxon>Embryophyta</taxon>
        <taxon>Tracheophyta</taxon>
        <taxon>Spermatophyta</taxon>
        <taxon>Magnoliopsida</taxon>
        <taxon>Liliopsida</taxon>
        <taxon>Poales</taxon>
        <taxon>Poaceae</taxon>
        <taxon>PACMAD clade</taxon>
        <taxon>Panicoideae</taxon>
        <taxon>Panicodae</taxon>
        <taxon>Paniceae</taxon>
        <taxon>Cenchrinae</taxon>
        <taxon>Setaria</taxon>
    </lineage>
</organism>
<dbReference type="HOGENOM" id="CLU_3110008_0_0_1"/>
<dbReference type="EMBL" id="AGNK02004732">
    <property type="status" value="NOT_ANNOTATED_CDS"/>
    <property type="molecule type" value="Genomic_DNA"/>
</dbReference>
<dbReference type="EnsemblPlants" id="KQK93981">
    <property type="protein sequence ID" value="KQK93981"/>
    <property type="gene ID" value="SETIT_027601mg"/>
</dbReference>
<dbReference type="EMBL" id="AGNK02003110">
    <property type="status" value="NOT_ANNOTATED_CDS"/>
    <property type="molecule type" value="Genomic_DNA"/>
</dbReference>
<name>K3XQA8_SETIT</name>